<sequence>MARLIAADITDELVKPVVIADTTILDECDEYLNDLAQSKGSLVSYMAVGDYTINDIPDPLPYKVKKLAVMWVCREVCSRKAGGGGAAFKGQDTADKWSNKLYYFAKQVEALESQINPEVLLGILTSSAVGQITLERG</sequence>
<accession>A0A644VL85</accession>
<dbReference type="EMBL" id="VSSQ01000328">
    <property type="protein sequence ID" value="MPL91402.1"/>
    <property type="molecule type" value="Genomic_DNA"/>
</dbReference>
<gene>
    <name evidence="1" type="ORF">SDC9_37470</name>
</gene>
<evidence type="ECO:0000313" key="1">
    <source>
        <dbReference type="EMBL" id="MPL91402.1"/>
    </source>
</evidence>
<name>A0A644VL85_9ZZZZ</name>
<dbReference type="AlphaFoldDB" id="A0A644VL85"/>
<proteinExistence type="predicted"/>
<comment type="caution">
    <text evidence="1">The sequence shown here is derived from an EMBL/GenBank/DDBJ whole genome shotgun (WGS) entry which is preliminary data.</text>
</comment>
<reference evidence="1" key="1">
    <citation type="submission" date="2019-08" db="EMBL/GenBank/DDBJ databases">
        <authorList>
            <person name="Kucharzyk K."/>
            <person name="Murdoch R.W."/>
            <person name="Higgins S."/>
            <person name="Loffler F."/>
        </authorList>
    </citation>
    <scope>NUCLEOTIDE SEQUENCE</scope>
</reference>
<organism evidence="1">
    <name type="scientific">bioreactor metagenome</name>
    <dbReference type="NCBI Taxonomy" id="1076179"/>
    <lineage>
        <taxon>unclassified sequences</taxon>
        <taxon>metagenomes</taxon>
        <taxon>ecological metagenomes</taxon>
    </lineage>
</organism>
<protein>
    <submittedName>
        <fullName evidence="1">Uncharacterized protein</fullName>
    </submittedName>
</protein>